<keyword evidence="7 10" id="KW-0573">Peptidoglycan synthesis</keyword>
<dbReference type="Gene3D" id="3.40.1390.10">
    <property type="entry name" value="MurE/MurF, N-terminal domain"/>
    <property type="match status" value="1"/>
</dbReference>
<dbReference type="Pfam" id="PF08245">
    <property type="entry name" value="Mur_ligase_M"/>
    <property type="match status" value="1"/>
</dbReference>
<keyword evidence="8 10" id="KW-0131">Cell cycle</keyword>
<evidence type="ECO:0000256" key="9">
    <source>
        <dbReference type="ARBA" id="ARBA00023316"/>
    </source>
</evidence>
<feature type="domain" description="Mur ligase N-terminal catalytic" evidence="12">
    <location>
        <begin position="27"/>
        <end position="107"/>
    </location>
</feature>
<comment type="pathway">
    <text evidence="10 11">Cell wall biogenesis; peptidoglycan biosynthesis.</text>
</comment>
<keyword evidence="1 10" id="KW-0963">Cytoplasm</keyword>
<keyword evidence="9 10" id="KW-0961">Cell wall biogenesis/degradation</keyword>
<comment type="subcellular location">
    <subcellularLocation>
        <location evidence="10 11">Cytoplasm</location>
    </subcellularLocation>
</comment>
<dbReference type="InterPro" id="IPR036565">
    <property type="entry name" value="Mur-like_cat_sf"/>
</dbReference>
<dbReference type="HAMAP" id="MF_02019">
    <property type="entry name" value="MurF"/>
    <property type="match status" value="1"/>
</dbReference>
<evidence type="ECO:0000259" key="13">
    <source>
        <dbReference type="Pfam" id="PF02875"/>
    </source>
</evidence>
<dbReference type="InterPro" id="IPR013221">
    <property type="entry name" value="Mur_ligase_cen"/>
</dbReference>
<comment type="similarity">
    <text evidence="10">Belongs to the MurCDEF family. MurF subfamily.</text>
</comment>
<evidence type="ECO:0000256" key="6">
    <source>
        <dbReference type="ARBA" id="ARBA00022960"/>
    </source>
</evidence>
<feature type="binding site" evidence="10">
    <location>
        <begin position="121"/>
        <end position="127"/>
    </location>
    <ligand>
        <name>ATP</name>
        <dbReference type="ChEBI" id="CHEBI:30616"/>
    </ligand>
</feature>
<evidence type="ECO:0000256" key="1">
    <source>
        <dbReference type="ARBA" id="ARBA00022490"/>
    </source>
</evidence>
<dbReference type="SUPFAM" id="SSF53623">
    <property type="entry name" value="MurD-like peptide ligases, catalytic domain"/>
    <property type="match status" value="1"/>
</dbReference>
<dbReference type="InterPro" id="IPR005863">
    <property type="entry name" value="UDP-N-AcMur_synth"/>
</dbReference>
<evidence type="ECO:0000256" key="3">
    <source>
        <dbReference type="ARBA" id="ARBA00022618"/>
    </source>
</evidence>
<dbReference type="PANTHER" id="PTHR43024:SF1">
    <property type="entry name" value="UDP-N-ACETYLMURAMOYL-TRIPEPTIDE--D-ALANYL-D-ALANINE LIGASE"/>
    <property type="match status" value="1"/>
</dbReference>
<proteinExistence type="inferred from homology"/>
<dbReference type="SUPFAM" id="SSF63418">
    <property type="entry name" value="MurE/MurF N-terminal domain"/>
    <property type="match status" value="1"/>
</dbReference>
<evidence type="ECO:0000259" key="14">
    <source>
        <dbReference type="Pfam" id="PF08245"/>
    </source>
</evidence>
<dbReference type="InterPro" id="IPR000713">
    <property type="entry name" value="Mur_ligase_N"/>
</dbReference>
<evidence type="ECO:0000256" key="7">
    <source>
        <dbReference type="ARBA" id="ARBA00022984"/>
    </source>
</evidence>
<comment type="caution">
    <text evidence="15">The sequence shown here is derived from an EMBL/GenBank/DDBJ whole genome shotgun (WGS) entry which is preliminary data.</text>
</comment>
<comment type="function">
    <text evidence="10 11">Involved in cell wall formation. Catalyzes the final step in the synthesis of UDP-N-acetylmuramoyl-pentapeptide, the precursor of murein.</text>
</comment>
<evidence type="ECO:0000313" key="15">
    <source>
        <dbReference type="EMBL" id="PSB38547.1"/>
    </source>
</evidence>
<dbReference type="InterPro" id="IPR051046">
    <property type="entry name" value="MurCDEF_CellWall_CoF430Synth"/>
</dbReference>
<feature type="domain" description="Mur ligase C-terminal" evidence="13">
    <location>
        <begin position="336"/>
        <end position="454"/>
    </location>
</feature>
<evidence type="ECO:0000256" key="8">
    <source>
        <dbReference type="ARBA" id="ARBA00023306"/>
    </source>
</evidence>
<keyword evidence="5 10" id="KW-0067">ATP-binding</keyword>
<sequence length="473" mass="48961">MLLPFEPLRQLWGEPLMAPGTAPRAPIRRVSTDSRGDLAGALFVPLVGERFDGHRFVADAFAAGAAAAVVQRDRLDGSALAELVTGGGGPIWPVDDTLAAYQQLARLWRRQLGLPVVAVTGSAGKTTTRELIRAALAPLGPVVASSGNENNDVGAPLTVLKADTGTAALVVEMGMRGLGEIDRLSRCAEPDVAVITNIGTAHIGRLGSREAIGQAKCEITAGLGPEGVLVIPAGDPLLEQSLARVWRGRVVRVALEDEAADFPAGVPAAELVGRLDGRSLILLDGPNLPLPLEGRHNARNLLLAVAVARELGVPATALADLAVDLPGGRARRLTLGGVELLDETYNASPEAMLAALELLAAPEGACEGRRYAVLGTMLELGERSLELHRQVAGRARALGLDGLVIVAAEAEAQAMLAAAAGLPRLARAATPEEAATVLLDWLEPGDRVLLKASRGVALERAIAVLEAGLGPAA</sequence>
<dbReference type="Pfam" id="PF01225">
    <property type="entry name" value="Mur_ligase"/>
    <property type="match status" value="1"/>
</dbReference>
<feature type="domain" description="Mur ligase central" evidence="14">
    <location>
        <begin position="119"/>
        <end position="308"/>
    </location>
</feature>
<organism evidence="15 16">
    <name type="scientific">Aphanothece cf. minutissima CCALA 015</name>
    <dbReference type="NCBI Taxonomy" id="2107695"/>
    <lineage>
        <taxon>Bacteria</taxon>
        <taxon>Bacillati</taxon>
        <taxon>Cyanobacteriota</taxon>
        <taxon>Cyanophyceae</taxon>
        <taxon>Oscillatoriophycideae</taxon>
        <taxon>Chroococcales</taxon>
        <taxon>Aphanothecaceae</taxon>
        <taxon>Aphanothece</taxon>
    </lineage>
</organism>
<dbReference type="SUPFAM" id="SSF53244">
    <property type="entry name" value="MurD-like peptide ligases, peptide-binding domain"/>
    <property type="match status" value="1"/>
</dbReference>
<dbReference type="Pfam" id="PF02875">
    <property type="entry name" value="Mur_ligase_C"/>
    <property type="match status" value="1"/>
</dbReference>
<keyword evidence="6 10" id="KW-0133">Cell shape</keyword>
<evidence type="ECO:0000259" key="12">
    <source>
        <dbReference type="Pfam" id="PF01225"/>
    </source>
</evidence>
<comment type="catalytic activity">
    <reaction evidence="10 11">
        <text>D-alanyl-D-alanine + UDP-N-acetyl-alpha-D-muramoyl-L-alanyl-gamma-D-glutamyl-meso-2,6-diaminopimelate + ATP = UDP-N-acetyl-alpha-D-muramoyl-L-alanyl-gamma-D-glutamyl-meso-2,6-diaminopimeloyl-D-alanyl-D-alanine + ADP + phosphate + H(+)</text>
        <dbReference type="Rhea" id="RHEA:28374"/>
        <dbReference type="ChEBI" id="CHEBI:15378"/>
        <dbReference type="ChEBI" id="CHEBI:30616"/>
        <dbReference type="ChEBI" id="CHEBI:43474"/>
        <dbReference type="ChEBI" id="CHEBI:57822"/>
        <dbReference type="ChEBI" id="CHEBI:61386"/>
        <dbReference type="ChEBI" id="CHEBI:83905"/>
        <dbReference type="ChEBI" id="CHEBI:456216"/>
        <dbReference type="EC" id="6.3.2.10"/>
    </reaction>
</comment>
<evidence type="ECO:0000256" key="2">
    <source>
        <dbReference type="ARBA" id="ARBA00022598"/>
    </source>
</evidence>
<dbReference type="PANTHER" id="PTHR43024">
    <property type="entry name" value="UDP-N-ACETYLMURAMOYL-TRIPEPTIDE--D-ALANYL-D-ALANINE LIGASE"/>
    <property type="match status" value="1"/>
</dbReference>
<dbReference type="InterPro" id="IPR004101">
    <property type="entry name" value="Mur_ligase_C"/>
</dbReference>
<evidence type="ECO:0000256" key="5">
    <source>
        <dbReference type="ARBA" id="ARBA00022840"/>
    </source>
</evidence>
<keyword evidence="3 10" id="KW-0132">Cell division</keyword>
<name>A0ABX5FBZ8_9CHRO</name>
<dbReference type="InterPro" id="IPR035911">
    <property type="entry name" value="MurE/MurF_N"/>
</dbReference>
<keyword evidence="4 10" id="KW-0547">Nucleotide-binding</keyword>
<reference evidence="15 16" key="1">
    <citation type="submission" date="2018-02" db="EMBL/GenBank/DDBJ databases">
        <authorList>
            <person name="Moore K."/>
            <person name="Momper L."/>
        </authorList>
    </citation>
    <scope>NUCLEOTIDE SEQUENCE [LARGE SCALE GENOMIC DNA]</scope>
    <source>
        <strain evidence="15 16">CCALA 015</strain>
    </source>
</reference>
<protein>
    <recommendedName>
        <fullName evidence="10 11">UDP-N-acetylmuramoyl-tripeptide--D-alanyl-D-alanine ligase</fullName>
        <ecNumber evidence="10 11">6.3.2.10</ecNumber>
    </recommendedName>
    <alternativeName>
        <fullName evidence="10">D-alanyl-D-alanine-adding enzyme</fullName>
    </alternativeName>
</protein>
<keyword evidence="2 10" id="KW-0436">Ligase</keyword>
<dbReference type="Gene3D" id="3.40.1190.10">
    <property type="entry name" value="Mur-like, catalytic domain"/>
    <property type="match status" value="1"/>
</dbReference>
<keyword evidence="16" id="KW-1185">Reference proteome</keyword>
<evidence type="ECO:0000256" key="11">
    <source>
        <dbReference type="RuleBase" id="RU004136"/>
    </source>
</evidence>
<evidence type="ECO:0000256" key="10">
    <source>
        <dbReference type="HAMAP-Rule" id="MF_02019"/>
    </source>
</evidence>
<gene>
    <name evidence="10" type="primary">murF</name>
    <name evidence="15" type="ORF">C7B81_02945</name>
</gene>
<dbReference type="Proteomes" id="UP000238218">
    <property type="component" value="Unassembled WGS sequence"/>
</dbReference>
<dbReference type="EC" id="6.3.2.10" evidence="10 11"/>
<reference evidence="15 16" key="2">
    <citation type="submission" date="2018-03" db="EMBL/GenBank/DDBJ databases">
        <title>The ancient ancestry and fast evolution of plastids.</title>
        <authorList>
            <person name="Moore K.R."/>
            <person name="Magnabosco C."/>
            <person name="Momper L."/>
            <person name="Gold D.A."/>
            <person name="Bosak T."/>
            <person name="Fournier G.P."/>
        </authorList>
    </citation>
    <scope>NUCLEOTIDE SEQUENCE [LARGE SCALE GENOMIC DNA]</scope>
    <source>
        <strain evidence="15 16">CCALA 015</strain>
    </source>
</reference>
<dbReference type="NCBIfam" id="TIGR01143">
    <property type="entry name" value="murF"/>
    <property type="match status" value="1"/>
</dbReference>
<dbReference type="EMBL" id="PVWP01000002">
    <property type="protein sequence ID" value="PSB38547.1"/>
    <property type="molecule type" value="Genomic_DNA"/>
</dbReference>
<dbReference type="Gene3D" id="3.90.190.20">
    <property type="entry name" value="Mur ligase, C-terminal domain"/>
    <property type="match status" value="1"/>
</dbReference>
<dbReference type="RefSeq" id="WP_106219830.1">
    <property type="nucleotide sequence ID" value="NZ_PVWP01000002.1"/>
</dbReference>
<evidence type="ECO:0000313" key="16">
    <source>
        <dbReference type="Proteomes" id="UP000238218"/>
    </source>
</evidence>
<dbReference type="InterPro" id="IPR036615">
    <property type="entry name" value="Mur_ligase_C_dom_sf"/>
</dbReference>
<evidence type="ECO:0000256" key="4">
    <source>
        <dbReference type="ARBA" id="ARBA00022741"/>
    </source>
</evidence>
<accession>A0ABX5FBZ8</accession>